<dbReference type="Proteomes" id="UP000032633">
    <property type="component" value="Chromosome"/>
</dbReference>
<gene>
    <name evidence="1" type="ORF">VN24_20350</name>
</gene>
<accession>A0A0D5NMD3</accession>
<dbReference type="RefSeq" id="WP_045671915.1">
    <property type="nucleotide sequence ID" value="NZ_CP011058.1"/>
</dbReference>
<organism evidence="1 2">
    <name type="scientific">Paenibacillus beijingensis</name>
    <dbReference type="NCBI Taxonomy" id="1126833"/>
    <lineage>
        <taxon>Bacteria</taxon>
        <taxon>Bacillati</taxon>
        <taxon>Bacillota</taxon>
        <taxon>Bacilli</taxon>
        <taxon>Bacillales</taxon>
        <taxon>Paenibacillaceae</taxon>
        <taxon>Paenibacillus</taxon>
    </lineage>
</organism>
<proteinExistence type="predicted"/>
<dbReference type="EMBL" id="CP011058">
    <property type="protein sequence ID" value="AJY76489.1"/>
    <property type="molecule type" value="Genomic_DNA"/>
</dbReference>
<reference evidence="2" key="2">
    <citation type="submission" date="2015-03" db="EMBL/GenBank/DDBJ databases">
        <title>Genome sequence of Paenibacillus beijingensis strain DSM 24997T.</title>
        <authorList>
            <person name="Kwak Y."/>
            <person name="Shin J.-H."/>
        </authorList>
    </citation>
    <scope>NUCLEOTIDE SEQUENCE [LARGE SCALE GENOMIC DNA]</scope>
    <source>
        <strain evidence="2">DSM 24997</strain>
    </source>
</reference>
<dbReference type="HOGENOM" id="CLU_1601061_0_0_9"/>
<name>A0A0D5NMD3_9BACL</name>
<reference evidence="1 2" key="1">
    <citation type="journal article" date="2015" name="J. Biotechnol.">
        <title>Complete genome sequence of Paenibacillus beijingensis 7188(T) (=DSM 24997(T)), a novel rhizobacterium from jujube garden soil.</title>
        <authorList>
            <person name="Kwak Y."/>
            <person name="Shin J.H."/>
        </authorList>
    </citation>
    <scope>NUCLEOTIDE SEQUENCE [LARGE SCALE GENOMIC DNA]</scope>
    <source>
        <strain evidence="1 2">DSM 24997</strain>
    </source>
</reference>
<sequence length="166" mass="18818">MIHEHVVPDGEVAFFIRNMPNDRINIGAEYVKKTSKGWNLRFGGGFGASNVTLGLSDTEARKETFHAEYFFSTEGSSYGRSPFPMFYGVVLNPDITRMTVKDYMTGLEKQAELIEVERNFRLFYVFVDKAQGTKFDIMGYAADGTIKHKETTDESLPFQVSVTKKD</sequence>
<dbReference type="OrthoDB" id="1902411at2"/>
<dbReference type="KEGG" id="pbj:VN24_20350"/>
<evidence type="ECO:0000313" key="2">
    <source>
        <dbReference type="Proteomes" id="UP000032633"/>
    </source>
</evidence>
<keyword evidence="2" id="KW-1185">Reference proteome</keyword>
<dbReference type="AlphaFoldDB" id="A0A0D5NMD3"/>
<protein>
    <submittedName>
        <fullName evidence="1">Uncharacterized protein</fullName>
    </submittedName>
</protein>
<evidence type="ECO:0000313" key="1">
    <source>
        <dbReference type="EMBL" id="AJY76489.1"/>
    </source>
</evidence>
<dbReference type="PATRIC" id="fig|1126833.4.peg.4478"/>